<name>A0AAW1PI29_9CHLO</name>
<dbReference type="EMBL" id="JALJOQ010000019">
    <property type="protein sequence ID" value="KAK9809523.1"/>
    <property type="molecule type" value="Genomic_DNA"/>
</dbReference>
<keyword evidence="6" id="KW-0406">Ion transport</keyword>
<dbReference type="AlphaFoldDB" id="A0AAW1PI29"/>
<reference evidence="11 12" key="1">
    <citation type="journal article" date="2024" name="Nat. Commun.">
        <title>Phylogenomics reveals the evolutionary origins of lichenization in chlorophyte algae.</title>
        <authorList>
            <person name="Puginier C."/>
            <person name="Libourel C."/>
            <person name="Otte J."/>
            <person name="Skaloud P."/>
            <person name="Haon M."/>
            <person name="Grisel S."/>
            <person name="Petersen M."/>
            <person name="Berrin J.G."/>
            <person name="Delaux P.M."/>
            <person name="Dal Grande F."/>
            <person name="Keller J."/>
        </authorList>
    </citation>
    <scope>NUCLEOTIDE SEQUENCE [LARGE SCALE GENOMIC DNA]</scope>
    <source>
        <strain evidence="11 12">SAG 2036</strain>
    </source>
</reference>
<feature type="transmembrane region" description="Helical" evidence="10">
    <location>
        <begin position="15"/>
        <end position="33"/>
    </location>
</feature>
<feature type="transmembrane region" description="Helical" evidence="10">
    <location>
        <begin position="77"/>
        <end position="98"/>
    </location>
</feature>
<comment type="similarity">
    <text evidence="2">Belongs to the aromatic acid exporter (TC 2.A.85) family.</text>
</comment>
<dbReference type="GO" id="GO:0034220">
    <property type="term" value="P:monoatomic ion transmembrane transport"/>
    <property type="evidence" value="ECO:0007669"/>
    <property type="project" value="UniProtKB-KW"/>
</dbReference>
<accession>A0AAW1PI29</accession>
<feature type="compositionally biased region" description="Polar residues" evidence="9">
    <location>
        <begin position="443"/>
        <end position="455"/>
    </location>
</feature>
<dbReference type="GO" id="GO:0015743">
    <property type="term" value="P:malate transport"/>
    <property type="evidence" value="ECO:0007669"/>
    <property type="project" value="InterPro"/>
</dbReference>
<feature type="transmembrane region" description="Helical" evidence="10">
    <location>
        <begin position="104"/>
        <end position="121"/>
    </location>
</feature>
<dbReference type="PANTHER" id="PTHR31086">
    <property type="entry name" value="ALUMINUM-ACTIVATED MALATE TRANSPORTER 10"/>
    <property type="match status" value="1"/>
</dbReference>
<dbReference type="Proteomes" id="UP001465755">
    <property type="component" value="Unassembled WGS sequence"/>
</dbReference>
<evidence type="ECO:0000313" key="12">
    <source>
        <dbReference type="Proteomes" id="UP001465755"/>
    </source>
</evidence>
<evidence type="ECO:0000256" key="7">
    <source>
        <dbReference type="ARBA" id="ARBA00023136"/>
    </source>
</evidence>
<proteinExistence type="inferred from homology"/>
<feature type="region of interest" description="Disordered" evidence="9">
    <location>
        <begin position="379"/>
        <end position="458"/>
    </location>
</feature>
<evidence type="ECO:0000256" key="4">
    <source>
        <dbReference type="ARBA" id="ARBA00022692"/>
    </source>
</evidence>
<evidence type="ECO:0000256" key="8">
    <source>
        <dbReference type="ARBA" id="ARBA00023303"/>
    </source>
</evidence>
<keyword evidence="5 10" id="KW-1133">Transmembrane helix</keyword>
<evidence type="ECO:0000256" key="3">
    <source>
        <dbReference type="ARBA" id="ARBA00022448"/>
    </source>
</evidence>
<comment type="caution">
    <text evidence="11">The sequence shown here is derived from an EMBL/GenBank/DDBJ whole genome shotgun (WGS) entry which is preliminary data.</text>
</comment>
<keyword evidence="3" id="KW-0813">Transport</keyword>
<evidence type="ECO:0000256" key="10">
    <source>
        <dbReference type="SAM" id="Phobius"/>
    </source>
</evidence>
<evidence type="ECO:0000256" key="2">
    <source>
        <dbReference type="ARBA" id="ARBA00007079"/>
    </source>
</evidence>
<evidence type="ECO:0000256" key="1">
    <source>
        <dbReference type="ARBA" id="ARBA00004141"/>
    </source>
</evidence>
<feature type="compositionally biased region" description="Low complexity" evidence="9">
    <location>
        <begin position="404"/>
        <end position="416"/>
    </location>
</feature>
<sequence>MVLPGLGLSDVQQRAFRLSLTVLIACFIGYGVVLPGEGIHVTYKKPFSQACKWAAITSVVVTLPVIGKVAQTGVERMAGTIVGGWLGYGTYVLGRKFWDEFSDGVILSLAAAAVAATGVLVGKRFKLDNSAKLFTLTFLLVTFGSSDLNSGQGALVLTITRIAGICSGVILSEIMAVIVFPRSATSEALSHMRTALTHLTELNALAWRHGPLLGGSPLGDKGGAAMTNGGSTDDAGSQRLGGSGKAPEGYQPIPDAPQPGAWAVDIKQRQEQFDAQAEKALMDTYNALTKLQDSLEPARSEIYEGFDENMMAMLHQQYPKALMPQLFESSQGALSDMLAAFPNEPAAATFNLHCFATGVEGLLRVSDYQRRRIMRHMKALRHQRSIPIPSSAEEKDNAQAEYHASASFAQRSASRRGTFVDRAYTTKPSLRRPSLANPLSPGHTPTMSPSTSNADRSLPHISINIHPATQGSGEVATEIVTENGPSQLPEGLHIQVTSPTHGANTLTVDPAGDCTGGGEGQEGQPLISFRLQHIDSDDLIEFPETAEGYVSKVRWYSFQFLMEELAEELEEMHAVLGDLLTNLPRPFILE</sequence>
<evidence type="ECO:0000256" key="9">
    <source>
        <dbReference type="SAM" id="MobiDB-lite"/>
    </source>
</evidence>
<keyword evidence="4 10" id="KW-0812">Transmembrane</keyword>
<dbReference type="InterPro" id="IPR020966">
    <property type="entry name" value="ALMT"/>
</dbReference>
<feature type="transmembrane region" description="Helical" evidence="10">
    <location>
        <begin position="162"/>
        <end position="180"/>
    </location>
</feature>
<feature type="region of interest" description="Disordered" evidence="9">
    <location>
        <begin position="218"/>
        <end position="260"/>
    </location>
</feature>
<organism evidence="11 12">
    <name type="scientific">Symbiochloris irregularis</name>
    <dbReference type="NCBI Taxonomy" id="706552"/>
    <lineage>
        <taxon>Eukaryota</taxon>
        <taxon>Viridiplantae</taxon>
        <taxon>Chlorophyta</taxon>
        <taxon>core chlorophytes</taxon>
        <taxon>Trebouxiophyceae</taxon>
        <taxon>Trebouxiales</taxon>
        <taxon>Trebouxiaceae</taxon>
        <taxon>Symbiochloris</taxon>
    </lineage>
</organism>
<dbReference type="GO" id="GO:0016020">
    <property type="term" value="C:membrane"/>
    <property type="evidence" value="ECO:0007669"/>
    <property type="project" value="UniProtKB-SubCell"/>
</dbReference>
<evidence type="ECO:0000256" key="6">
    <source>
        <dbReference type="ARBA" id="ARBA00023065"/>
    </source>
</evidence>
<dbReference type="Pfam" id="PF11744">
    <property type="entry name" value="ALMT"/>
    <property type="match status" value="1"/>
</dbReference>
<evidence type="ECO:0000313" key="11">
    <source>
        <dbReference type="EMBL" id="KAK9809523.1"/>
    </source>
</evidence>
<keyword evidence="8" id="KW-0407">Ion channel</keyword>
<gene>
    <name evidence="11" type="ORF">WJX73_008638</name>
</gene>
<comment type="subcellular location">
    <subcellularLocation>
        <location evidence="1">Membrane</location>
        <topology evidence="1">Multi-pass membrane protein</topology>
    </subcellularLocation>
</comment>
<protein>
    <submittedName>
        <fullName evidence="11">Uncharacterized protein</fullName>
    </submittedName>
</protein>
<keyword evidence="7 10" id="KW-0472">Membrane</keyword>
<keyword evidence="12" id="KW-1185">Reference proteome</keyword>
<evidence type="ECO:0000256" key="5">
    <source>
        <dbReference type="ARBA" id="ARBA00022989"/>
    </source>
</evidence>